<evidence type="ECO:0000256" key="3">
    <source>
        <dbReference type="ARBA" id="ARBA00023239"/>
    </source>
</evidence>
<dbReference type="PIRSF" id="PIRSF006181">
    <property type="entry name" value="EbsC_YbaK"/>
    <property type="match status" value="1"/>
</dbReference>
<dbReference type="InterPro" id="IPR007214">
    <property type="entry name" value="YbaK/aa-tRNA-synth-assoc-dom"/>
</dbReference>
<evidence type="ECO:0000313" key="7">
    <source>
        <dbReference type="Proteomes" id="UP001652432"/>
    </source>
</evidence>
<dbReference type="InterPro" id="IPR004369">
    <property type="entry name" value="Prolyl-tRNA_editing_YbaK/EbsC"/>
</dbReference>
<proteinExistence type="inferred from homology"/>
<dbReference type="EC" id="4.2.-.-" evidence="4"/>
<comment type="caution">
    <text evidence="6">The sequence shown here is derived from an EMBL/GenBank/DDBJ whole genome shotgun (WGS) entry which is preliminary data.</text>
</comment>
<comment type="similarity">
    <text evidence="1 4">Belongs to the prolyl-tRNA editing family. YbaK/EbsC subfamily.</text>
</comment>
<accession>A0ABT2T0M8</accession>
<dbReference type="Pfam" id="PF04073">
    <property type="entry name" value="tRNA_edit"/>
    <property type="match status" value="1"/>
</dbReference>
<evidence type="ECO:0000259" key="5">
    <source>
        <dbReference type="Pfam" id="PF04073"/>
    </source>
</evidence>
<keyword evidence="3 4" id="KW-0456">Lyase</keyword>
<keyword evidence="7" id="KW-1185">Reference proteome</keyword>
<dbReference type="Proteomes" id="UP001652432">
    <property type="component" value="Unassembled WGS sequence"/>
</dbReference>
<gene>
    <name evidence="6" type="primary">ybaK</name>
    <name evidence="6" type="ORF">OCV77_04775</name>
</gene>
<dbReference type="EMBL" id="JAOQKJ010000003">
    <property type="protein sequence ID" value="MCU6743821.1"/>
    <property type="molecule type" value="Genomic_DNA"/>
</dbReference>
<reference evidence="6 7" key="1">
    <citation type="journal article" date="2021" name="ISME Commun">
        <title>Automated analysis of genomic sequences facilitates high-throughput and comprehensive description of bacteria.</title>
        <authorList>
            <person name="Hitch T.C.A."/>
        </authorList>
    </citation>
    <scope>NUCLEOTIDE SEQUENCE [LARGE SCALE GENOMIC DNA]</scope>
    <source>
        <strain evidence="6 7">Sanger_18</strain>
    </source>
</reference>
<evidence type="ECO:0000256" key="1">
    <source>
        <dbReference type="ARBA" id="ARBA00009798"/>
    </source>
</evidence>
<dbReference type="NCBIfam" id="TIGR00011">
    <property type="entry name" value="YbaK_EbsC"/>
    <property type="match status" value="1"/>
</dbReference>
<name>A0ABT2T0M8_9FIRM</name>
<dbReference type="SUPFAM" id="SSF55826">
    <property type="entry name" value="YbaK/ProRS associated domain"/>
    <property type="match status" value="1"/>
</dbReference>
<dbReference type="CDD" id="cd00002">
    <property type="entry name" value="YbaK_deacylase"/>
    <property type="match status" value="1"/>
</dbReference>
<sequence>MAKNKEIKTNAMRILEKEKIPFTHYTYECDEFIDGIQIADKLSLPHEKVYKTLVTEGHSKNYFVFVIPIEAELDLKKAAKSVGEKAVAMIHVKDINGITGYIRGGCTAIGMKKQFVTRLDESAKEQETIIVSGGRIGSQIELKPDDLLKACRGEYGDITAER</sequence>
<keyword evidence="2 4" id="KW-0648">Protein biosynthesis</keyword>
<evidence type="ECO:0000313" key="6">
    <source>
        <dbReference type="EMBL" id="MCU6743821.1"/>
    </source>
</evidence>
<dbReference type="RefSeq" id="WP_262573779.1">
    <property type="nucleotide sequence ID" value="NZ_JAOQKJ010000003.1"/>
</dbReference>
<dbReference type="Gene3D" id="3.90.960.10">
    <property type="entry name" value="YbaK/aminoacyl-tRNA synthetase-associated domain"/>
    <property type="match status" value="1"/>
</dbReference>
<protein>
    <recommendedName>
        <fullName evidence="4">Cys-tRNA(Pro)/Cys-tRNA(Cys) deacylase</fullName>
        <ecNumber evidence="4">4.2.-.-</ecNumber>
    </recommendedName>
</protein>
<dbReference type="PANTHER" id="PTHR30411:SF0">
    <property type="entry name" value="CYS-TRNA(PRO)_CYS-TRNA(CYS) DEACYLASE YBAK"/>
    <property type="match status" value="1"/>
</dbReference>
<organism evidence="6 7">
    <name type="scientific">Suilimivivens aceti</name>
    <dbReference type="NCBI Taxonomy" id="2981774"/>
    <lineage>
        <taxon>Bacteria</taxon>
        <taxon>Bacillati</taxon>
        <taxon>Bacillota</taxon>
        <taxon>Clostridia</taxon>
        <taxon>Lachnospirales</taxon>
        <taxon>Lachnospiraceae</taxon>
        <taxon>Suilimivivens</taxon>
    </lineage>
</organism>
<dbReference type="PANTHER" id="PTHR30411">
    <property type="entry name" value="CYTOPLASMIC PROTEIN"/>
    <property type="match status" value="1"/>
</dbReference>
<dbReference type="InterPro" id="IPR036754">
    <property type="entry name" value="YbaK/aa-tRNA-synt-asso_dom_sf"/>
</dbReference>
<feature type="domain" description="YbaK/aminoacyl-tRNA synthetase-associated" evidence="5">
    <location>
        <begin position="38"/>
        <end position="149"/>
    </location>
</feature>
<evidence type="ECO:0000256" key="4">
    <source>
        <dbReference type="PIRNR" id="PIRNR006181"/>
    </source>
</evidence>
<evidence type="ECO:0000256" key="2">
    <source>
        <dbReference type="ARBA" id="ARBA00022917"/>
    </source>
</evidence>